<dbReference type="GO" id="GO:0016746">
    <property type="term" value="F:acyltransferase activity"/>
    <property type="evidence" value="ECO:0007669"/>
    <property type="project" value="UniProtKB-KW"/>
</dbReference>
<dbReference type="AlphaFoldDB" id="A0A0A8J7I4"/>
<protein>
    <submittedName>
        <fullName evidence="3">Acyltransferase</fullName>
    </submittedName>
    <submittedName>
        <fullName evidence="1">Galactoside O-acetyltransferase</fullName>
    </submittedName>
    <submittedName>
        <fullName evidence="2">Putative acetyltransferase</fullName>
    </submittedName>
</protein>
<dbReference type="Gene3D" id="2.160.10.10">
    <property type="entry name" value="Hexapeptide repeat proteins"/>
    <property type="match status" value="1"/>
</dbReference>
<reference evidence="2" key="1">
    <citation type="journal article" date="2014" name="DNA Res.">
        <title>A complete view of the genetic diversity of the Escherichia coli O-antigen biosynthesis gene cluster.</title>
        <authorList>
            <person name="Iguchi A."/>
            <person name="Iyoda S."/>
            <person name="Kikuchi T."/>
            <person name="Ogura Y."/>
            <person name="Katsura K."/>
            <person name="Ohnishi M."/>
            <person name="Hayashi T."/>
            <person name="Thomson N.R."/>
        </authorList>
    </citation>
    <scope>NUCLEOTIDE SEQUENCE</scope>
    <source>
        <strain evidence="2">H53</strain>
    </source>
</reference>
<dbReference type="PANTHER" id="PTHR23416">
    <property type="entry name" value="SIALIC ACID SYNTHASE-RELATED"/>
    <property type="match status" value="1"/>
</dbReference>
<reference evidence="3 4" key="3">
    <citation type="submission" date="2019-12" db="EMBL/GenBank/DDBJ databases">
        <title>Enteriobacteria Tanzani isolates_8377-8380.</title>
        <authorList>
            <person name="Subbiah M."/>
            <person name="Call D."/>
        </authorList>
    </citation>
    <scope>NUCLEOTIDE SEQUENCE [LARGE SCALE GENOMIC DNA]</scope>
    <source>
        <strain evidence="3 4">8378wC7</strain>
    </source>
</reference>
<sequence length="194" mass="21765">MYELMLKVKRKIATLLSSFIFRVSFKNFGTKSSIFKPDILQGVKYIEVGDRVVIQPGLWALALKIDNNEPILNIGNNVYIGRFLHIVSVRRVVIEKDVLIADKVYISDNLHEYKDIHIPVSQQPVVFKGDVVIKEGVWIGENVSIIGACIGRNSVVAANSVVTKDIPDYSVCAGVPAKVIKKYCFERNEWISVS</sequence>
<evidence type="ECO:0000313" key="3">
    <source>
        <dbReference type="EMBL" id="MWT84184.1"/>
    </source>
</evidence>
<dbReference type="SUPFAM" id="SSF51161">
    <property type="entry name" value="Trimeric LpxA-like enzymes"/>
    <property type="match status" value="1"/>
</dbReference>
<evidence type="ECO:0000313" key="1">
    <source>
        <dbReference type="EMBL" id="AIG62885.1"/>
    </source>
</evidence>
<gene>
    <name evidence="1" type="primary">lacA</name>
    <name evidence="3" type="ORF">GP954_03115</name>
</gene>
<name>A0A0A8J7I4_ECOLX</name>
<organism evidence="2">
    <name type="scientific">Escherichia coli</name>
    <dbReference type="NCBI Taxonomy" id="562"/>
    <lineage>
        <taxon>Bacteria</taxon>
        <taxon>Pseudomonadati</taxon>
        <taxon>Pseudomonadota</taxon>
        <taxon>Gammaproteobacteria</taxon>
        <taxon>Enterobacterales</taxon>
        <taxon>Enterobacteriaceae</taxon>
        <taxon>Escherichia</taxon>
    </lineage>
</organism>
<dbReference type="EMBL" id="WTRN01000017">
    <property type="protein sequence ID" value="MWT84184.1"/>
    <property type="molecule type" value="Genomic_DNA"/>
</dbReference>
<dbReference type="Proteomes" id="UP000480485">
    <property type="component" value="Unassembled WGS sequence"/>
</dbReference>
<dbReference type="EMBL" id="AB812037">
    <property type="protein sequence ID" value="BAQ01310.1"/>
    <property type="molecule type" value="Genomic_DNA"/>
</dbReference>
<dbReference type="PATRIC" id="fig|562.7399.peg.2624"/>
<reference evidence="1" key="2">
    <citation type="journal article" date="2016" name="PLoS ONE">
        <title>Comparison of O-Antigen Gene Clusters of All O-Serogroups of Escherichia coli and Proposal for Adopting a New Nomenclature for O-Typing.</title>
        <authorList>
            <person name="DebRoy C."/>
            <person name="Fratamico P.M."/>
            <person name="Yan X."/>
            <person name="Baranzoni G."/>
            <person name="Liu Y."/>
            <person name="Needleman D.S."/>
            <person name="Tebbs R."/>
            <person name="O'Connell C.D."/>
            <person name="Allred A."/>
            <person name="Swimley M."/>
            <person name="Mwangi M."/>
            <person name="Kapur V."/>
            <person name="Raygoza Garay J.A."/>
            <person name="Roberts E.L."/>
            <person name="Katani R."/>
        </authorList>
    </citation>
    <scope>NUCLEOTIDE SEQUENCE</scope>
    <source>
        <strain evidence="1">H 53</strain>
    </source>
</reference>
<dbReference type="RefSeq" id="WP_000273136.1">
    <property type="nucleotide sequence ID" value="NZ_AP025546.1"/>
</dbReference>
<evidence type="ECO:0000313" key="4">
    <source>
        <dbReference type="Proteomes" id="UP000480485"/>
    </source>
</evidence>
<keyword evidence="2" id="KW-0808">Transferase</keyword>
<dbReference type="InterPro" id="IPR011004">
    <property type="entry name" value="Trimer_LpxA-like_sf"/>
</dbReference>
<dbReference type="InterPro" id="IPR051159">
    <property type="entry name" value="Hexapeptide_acetyltransf"/>
</dbReference>
<proteinExistence type="predicted"/>
<accession>A0A0A8J7I4</accession>
<evidence type="ECO:0000313" key="2">
    <source>
        <dbReference type="EMBL" id="BAQ01310.1"/>
    </source>
</evidence>
<dbReference type="InterPro" id="IPR001451">
    <property type="entry name" value="Hexapep"/>
</dbReference>
<dbReference type="PANTHER" id="PTHR23416:SF78">
    <property type="entry name" value="LIPOPOLYSACCHARIDE BIOSYNTHESIS O-ACETYL TRANSFERASE WBBJ-RELATED"/>
    <property type="match status" value="1"/>
</dbReference>
<dbReference type="EMBL" id="KJ778812">
    <property type="protein sequence ID" value="AIG62885.1"/>
    <property type="molecule type" value="Genomic_DNA"/>
</dbReference>
<keyword evidence="3" id="KW-0012">Acyltransferase</keyword>
<dbReference type="Pfam" id="PF00132">
    <property type="entry name" value="Hexapep"/>
    <property type="match status" value="1"/>
</dbReference>
<dbReference type="CDD" id="cd04647">
    <property type="entry name" value="LbH_MAT_like"/>
    <property type="match status" value="1"/>
</dbReference>